<accession>A0A1H3KTM5</accession>
<organism evidence="1 2">
    <name type="scientific">Halobellus clavatus</name>
    <dbReference type="NCBI Taxonomy" id="660517"/>
    <lineage>
        <taxon>Archaea</taxon>
        <taxon>Methanobacteriati</taxon>
        <taxon>Methanobacteriota</taxon>
        <taxon>Stenosarchaea group</taxon>
        <taxon>Halobacteria</taxon>
        <taxon>Halobacteriales</taxon>
        <taxon>Haloferacaceae</taxon>
        <taxon>Halobellus</taxon>
    </lineage>
</organism>
<reference evidence="2" key="1">
    <citation type="submission" date="2016-10" db="EMBL/GenBank/DDBJ databases">
        <authorList>
            <person name="Varghese N."/>
            <person name="Submissions S."/>
        </authorList>
    </citation>
    <scope>NUCLEOTIDE SEQUENCE [LARGE SCALE GENOMIC DNA]</scope>
    <source>
        <strain evidence="2">CGMCC 1.10118</strain>
    </source>
</reference>
<protein>
    <submittedName>
        <fullName evidence="1">Uncharacterized protein</fullName>
    </submittedName>
</protein>
<sequence length="165" mass="19186">MTDWRWVTDTGAVGEIPVRVLPNQQAEFLDLDFLEAVQEVQIRYEQAVETRIAPGDICIITARISDVNTETEPTIITVEVLDAEFIQQDEENRTEIDEMMEHLDEARQRRREQRANETCDNCASIESDTRLSVERKQGGRDLHYCAQCGRLLSTEEYQEWIEIHD</sequence>
<evidence type="ECO:0000313" key="2">
    <source>
        <dbReference type="Proteomes" id="UP000199170"/>
    </source>
</evidence>
<gene>
    <name evidence="1" type="ORF">SAMN04487946_12226</name>
</gene>
<keyword evidence="2" id="KW-1185">Reference proteome</keyword>
<name>A0A1H3KTM5_9EURY</name>
<dbReference type="AlphaFoldDB" id="A0A1H3KTM5"/>
<dbReference type="EMBL" id="FNPB01000022">
    <property type="protein sequence ID" value="SDY55522.1"/>
    <property type="molecule type" value="Genomic_DNA"/>
</dbReference>
<dbReference type="Proteomes" id="UP000199170">
    <property type="component" value="Unassembled WGS sequence"/>
</dbReference>
<evidence type="ECO:0000313" key="1">
    <source>
        <dbReference type="EMBL" id="SDY55522.1"/>
    </source>
</evidence>
<proteinExistence type="predicted"/>